<dbReference type="InterPro" id="IPR000639">
    <property type="entry name" value="Epox_hydrolase-like"/>
</dbReference>
<dbReference type="SUPFAM" id="SSF53474">
    <property type="entry name" value="alpha/beta-Hydrolases"/>
    <property type="match status" value="1"/>
</dbReference>
<evidence type="ECO:0000313" key="5">
    <source>
        <dbReference type="Proteomes" id="UP000277212"/>
    </source>
</evidence>
<evidence type="ECO:0000256" key="1">
    <source>
        <dbReference type="ARBA" id="ARBA00022801"/>
    </source>
</evidence>
<feature type="domain" description="AB hydrolase-1" evidence="3">
    <location>
        <begin position="39"/>
        <end position="147"/>
    </location>
</feature>
<dbReference type="PRINTS" id="PR00412">
    <property type="entry name" value="EPOXHYDRLASE"/>
</dbReference>
<dbReference type="InterPro" id="IPR029058">
    <property type="entry name" value="AB_hydrolase_fold"/>
</dbReference>
<dbReference type="PANTHER" id="PTHR43329">
    <property type="entry name" value="EPOXIDE HYDROLASE"/>
    <property type="match status" value="1"/>
</dbReference>
<dbReference type="Pfam" id="PF00561">
    <property type="entry name" value="Abhydrolase_1"/>
    <property type="match status" value="1"/>
</dbReference>
<organism evidence="4 5">
    <name type="scientific">Fusarium kuroshium</name>
    <dbReference type="NCBI Taxonomy" id="2010991"/>
    <lineage>
        <taxon>Eukaryota</taxon>
        <taxon>Fungi</taxon>
        <taxon>Dikarya</taxon>
        <taxon>Ascomycota</taxon>
        <taxon>Pezizomycotina</taxon>
        <taxon>Sordariomycetes</taxon>
        <taxon>Hypocreomycetidae</taxon>
        <taxon>Hypocreales</taxon>
        <taxon>Nectriaceae</taxon>
        <taxon>Fusarium</taxon>
        <taxon>Fusarium solani species complex</taxon>
    </lineage>
</organism>
<evidence type="ECO:0000256" key="2">
    <source>
        <dbReference type="ARBA" id="ARBA00038334"/>
    </source>
</evidence>
<reference evidence="4 5" key="1">
    <citation type="submission" date="2017-06" db="EMBL/GenBank/DDBJ databases">
        <title>Comparative genomic analysis of Ambrosia Fusariam Clade fungi.</title>
        <authorList>
            <person name="Stajich J.E."/>
            <person name="Carrillo J."/>
            <person name="Kijimoto T."/>
            <person name="Eskalen A."/>
            <person name="O'Donnell K."/>
            <person name="Kasson M."/>
        </authorList>
    </citation>
    <scope>NUCLEOTIDE SEQUENCE [LARGE SCALE GENOMIC DNA]</scope>
    <source>
        <strain evidence="4">UCR3666</strain>
    </source>
</reference>
<dbReference type="STRING" id="2010991.A0A3M2QR15"/>
<dbReference type="EMBL" id="NKUJ01000965">
    <property type="protein sequence ID" value="RMI95407.1"/>
    <property type="molecule type" value="Genomic_DNA"/>
</dbReference>
<proteinExistence type="inferred from homology"/>
<dbReference type="OrthoDB" id="408373at2759"/>
<feature type="non-terminal residue" evidence="4">
    <location>
        <position position="159"/>
    </location>
</feature>
<dbReference type="PRINTS" id="PR00111">
    <property type="entry name" value="ABHYDROLASE"/>
</dbReference>
<dbReference type="AlphaFoldDB" id="A0A3M2QR15"/>
<gene>
    <name evidence="4" type="ORF">CDV36_016406</name>
</gene>
<dbReference type="GO" id="GO:0016787">
    <property type="term" value="F:hydrolase activity"/>
    <property type="evidence" value="ECO:0007669"/>
    <property type="project" value="UniProtKB-KW"/>
</dbReference>
<dbReference type="InterPro" id="IPR000073">
    <property type="entry name" value="AB_hydrolase_1"/>
</dbReference>
<comment type="caution">
    <text evidence="4">The sequence shown here is derived from an EMBL/GenBank/DDBJ whole genome shotgun (WGS) entry which is preliminary data.</text>
</comment>
<comment type="similarity">
    <text evidence="2">Belongs to the AB hydrolase superfamily. Epoxide hydrolase family.</text>
</comment>
<evidence type="ECO:0000259" key="3">
    <source>
        <dbReference type="Pfam" id="PF00561"/>
    </source>
</evidence>
<sequence length="159" mass="17671">MEFDKLEVDDPRVTSDTAFIRGKTYHYLRADPEKEPLATIFLIHGFPDLGYGWRYQIPHFASLGYQVVAPDMLGFGNTDAPDQPSQYALKSIAEDIKELANVIVKGKRIILGGHGWGGAVVWRTAMWFPDLVQSVFSIGTPFIPPSSVFLSPDDAARSK</sequence>
<keyword evidence="5" id="KW-1185">Reference proteome</keyword>
<name>A0A3M2QR15_9HYPO</name>
<dbReference type="Gene3D" id="3.40.50.1820">
    <property type="entry name" value="alpha/beta hydrolase"/>
    <property type="match status" value="1"/>
</dbReference>
<dbReference type="Proteomes" id="UP000277212">
    <property type="component" value="Unassembled WGS sequence"/>
</dbReference>
<protein>
    <recommendedName>
        <fullName evidence="3">AB hydrolase-1 domain-containing protein</fullName>
    </recommendedName>
</protein>
<evidence type="ECO:0000313" key="4">
    <source>
        <dbReference type="EMBL" id="RMI95407.1"/>
    </source>
</evidence>
<keyword evidence="1" id="KW-0378">Hydrolase</keyword>
<accession>A0A3M2QR15</accession>